<protein>
    <recommendedName>
        <fullName evidence="4">DUF445 domain-containing protein</fullName>
    </recommendedName>
</protein>
<dbReference type="eggNOG" id="COG2733">
    <property type="taxonomic scope" value="Bacteria"/>
</dbReference>
<sequence length="434" mass="49512">MERNISKEKRKNSNIATWILLIFSAVFFISYPFHYSFLGGLISSLCCAAMIGGLADWFAVVALFRTPLNSNVLRKLFESSKFIRTEIIPKNRERIFQALVDMVEKELLTKESIISKLENINPSGIIIDQIKTDKKQNLHIILDTVFKEIVCNLNEKDLENIETLTNKILKDNLKSLELSNIISQVLDWMWDNGYKEKITDILIDKIEELSKTYEAKMLIQDAVLHILELNRGSFLIMIVGFFVKGNLENISKGVQEKLVGFLADMREPDSIERGQIQSFAKKQLDRLKTDDALKNSIENWKNEKLVGNDAVIKKLGEILTQYISSLKSEPTKTFHITEGLLDKVENQLEDFVINEEKQITFNTAIKNIIEQTVEKNHYKIGLIVKEKLDGISGEELSNMIEPIIGSDLQLIRINGSLVGGLVGIITYLLTFWIV</sequence>
<reference evidence="2 3" key="1">
    <citation type="submission" date="2010-08" db="EMBL/GenBank/DDBJ databases">
        <title>Complete sequence of Clostridium cellulovorans 743B.</title>
        <authorList>
            <consortium name="US DOE Joint Genome Institute"/>
            <person name="Lucas S."/>
            <person name="Copeland A."/>
            <person name="Lapidus A."/>
            <person name="Cheng J.-F."/>
            <person name="Bruce D."/>
            <person name="Goodwin L."/>
            <person name="Pitluck S."/>
            <person name="Chertkov O."/>
            <person name="Detter J.C."/>
            <person name="Han C."/>
            <person name="Tapia R."/>
            <person name="Land M."/>
            <person name="Hauser L."/>
            <person name="Chang Y.-J."/>
            <person name="Jeffries C."/>
            <person name="Kyrpides N."/>
            <person name="Ivanova N."/>
            <person name="Mikhailova N."/>
            <person name="Hemme C.L."/>
            <person name="Woyke T."/>
        </authorList>
    </citation>
    <scope>NUCLEOTIDE SEQUENCE [LARGE SCALE GENOMIC DNA]</scope>
    <source>
        <strain evidence="3">ATCC 35296 / DSM 3052 / OCM 3 / 743B</strain>
    </source>
</reference>
<name>D9SR71_CLOC7</name>
<dbReference type="PANTHER" id="PTHR38442:SF1">
    <property type="entry name" value="INNER MEMBRANE PROTEIN"/>
    <property type="match status" value="1"/>
</dbReference>
<feature type="transmembrane region" description="Helical" evidence="1">
    <location>
        <begin position="413"/>
        <end position="433"/>
    </location>
</feature>
<evidence type="ECO:0000313" key="2">
    <source>
        <dbReference type="EMBL" id="ADL50359.1"/>
    </source>
</evidence>
<keyword evidence="1" id="KW-1133">Transmembrane helix</keyword>
<dbReference type="GO" id="GO:0005886">
    <property type="term" value="C:plasma membrane"/>
    <property type="evidence" value="ECO:0007669"/>
    <property type="project" value="TreeGrafter"/>
</dbReference>
<dbReference type="Pfam" id="PF04286">
    <property type="entry name" value="DUF445"/>
    <property type="match status" value="1"/>
</dbReference>
<accession>D9SR71</accession>
<keyword evidence="1" id="KW-0472">Membrane</keyword>
<dbReference type="InterPro" id="IPR007383">
    <property type="entry name" value="DUF445"/>
</dbReference>
<dbReference type="KEGG" id="ccb:Clocel_0588"/>
<organism evidence="2 3">
    <name type="scientific">Clostridium cellulovorans (strain ATCC 35296 / DSM 3052 / OCM 3 / 743B)</name>
    <dbReference type="NCBI Taxonomy" id="573061"/>
    <lineage>
        <taxon>Bacteria</taxon>
        <taxon>Bacillati</taxon>
        <taxon>Bacillota</taxon>
        <taxon>Clostridia</taxon>
        <taxon>Eubacteriales</taxon>
        <taxon>Clostridiaceae</taxon>
        <taxon>Clostridium</taxon>
    </lineage>
</organism>
<dbReference type="RefSeq" id="WP_010074862.1">
    <property type="nucleotide sequence ID" value="NC_014393.1"/>
</dbReference>
<dbReference type="AlphaFoldDB" id="D9SR71"/>
<dbReference type="EMBL" id="CP002160">
    <property type="protein sequence ID" value="ADL50359.1"/>
    <property type="molecule type" value="Genomic_DNA"/>
</dbReference>
<evidence type="ECO:0000256" key="1">
    <source>
        <dbReference type="SAM" id="Phobius"/>
    </source>
</evidence>
<evidence type="ECO:0000313" key="3">
    <source>
        <dbReference type="Proteomes" id="UP000002730"/>
    </source>
</evidence>
<dbReference type="HOGENOM" id="CLU_036718_2_0_9"/>
<proteinExistence type="predicted"/>
<feature type="transmembrane region" description="Helical" evidence="1">
    <location>
        <begin position="12"/>
        <end position="31"/>
    </location>
</feature>
<gene>
    <name evidence="2" type="ordered locus">Clocel_0588</name>
</gene>
<dbReference type="Proteomes" id="UP000002730">
    <property type="component" value="Chromosome"/>
</dbReference>
<evidence type="ECO:0008006" key="4">
    <source>
        <dbReference type="Google" id="ProtNLM"/>
    </source>
</evidence>
<dbReference type="PANTHER" id="PTHR38442">
    <property type="entry name" value="INNER MEMBRANE PROTEIN-RELATED"/>
    <property type="match status" value="1"/>
</dbReference>
<feature type="transmembrane region" description="Helical" evidence="1">
    <location>
        <begin position="37"/>
        <end position="64"/>
    </location>
</feature>
<keyword evidence="1" id="KW-0812">Transmembrane</keyword>
<dbReference type="STRING" id="573061.Clocel_0588"/>
<keyword evidence="3" id="KW-1185">Reference proteome</keyword>
<dbReference type="OrthoDB" id="9769590at2"/>